<dbReference type="InterPro" id="IPR013022">
    <property type="entry name" value="Xyl_isomerase-like_TIM-brl"/>
</dbReference>
<protein>
    <submittedName>
        <fullName evidence="2">Sugar phosphate isomerase/epimerase</fullName>
    </submittedName>
</protein>
<accession>A0ABT3FM00</accession>
<dbReference type="PANTHER" id="PTHR12110:SF41">
    <property type="entry name" value="INOSOSE DEHYDRATASE"/>
    <property type="match status" value="1"/>
</dbReference>
<evidence type="ECO:0000313" key="3">
    <source>
        <dbReference type="Proteomes" id="UP001207930"/>
    </source>
</evidence>
<feature type="domain" description="Xylose isomerase-like TIM barrel" evidence="1">
    <location>
        <begin position="25"/>
        <end position="249"/>
    </location>
</feature>
<organism evidence="2 3">
    <name type="scientific">Luteolibacter flavescens</name>
    <dbReference type="NCBI Taxonomy" id="1859460"/>
    <lineage>
        <taxon>Bacteria</taxon>
        <taxon>Pseudomonadati</taxon>
        <taxon>Verrucomicrobiota</taxon>
        <taxon>Verrucomicrobiia</taxon>
        <taxon>Verrucomicrobiales</taxon>
        <taxon>Verrucomicrobiaceae</taxon>
        <taxon>Luteolibacter</taxon>
    </lineage>
</organism>
<dbReference type="GO" id="GO:0016853">
    <property type="term" value="F:isomerase activity"/>
    <property type="evidence" value="ECO:0007669"/>
    <property type="project" value="UniProtKB-KW"/>
</dbReference>
<dbReference type="InterPro" id="IPR050312">
    <property type="entry name" value="IolE/XylAMocC-like"/>
</dbReference>
<dbReference type="Pfam" id="PF01261">
    <property type="entry name" value="AP_endonuc_2"/>
    <property type="match status" value="1"/>
</dbReference>
<sequence>MSVTFGASTWLWTSPFTSEHGDLLRSIAKLGFDAVELPIEDPDLVDAAEIRPILEETGLTPYLCGAFGPGRDLTNADSSVRANTRAYLSRLMDLAEALDIPFIAGPMYAQVGKARQLSPDDRQREWDLAASELRTVANEAGNRGLKLAIEAINRFESDLVNTTADTIRLIRSIDHPAAKAMIDTFHMTIEESDIGDAIRHAGDDLIHVQVSENHRGVTGTGLTPWQDFRDALRDIRYTGAIVIESFTPDNRDLAGAVCIWKRFTTTQDEFAGRGLAFMQDLFDRPLRSLEAAILTASH</sequence>
<gene>
    <name evidence="2" type="ORF">OKA04_07655</name>
</gene>
<dbReference type="SUPFAM" id="SSF51658">
    <property type="entry name" value="Xylose isomerase-like"/>
    <property type="match status" value="1"/>
</dbReference>
<dbReference type="RefSeq" id="WP_264500561.1">
    <property type="nucleotide sequence ID" value="NZ_JAPDDS010000003.1"/>
</dbReference>
<proteinExistence type="predicted"/>
<evidence type="ECO:0000259" key="1">
    <source>
        <dbReference type="Pfam" id="PF01261"/>
    </source>
</evidence>
<dbReference type="Gene3D" id="3.20.20.150">
    <property type="entry name" value="Divalent-metal-dependent TIM barrel enzymes"/>
    <property type="match status" value="1"/>
</dbReference>
<dbReference type="Proteomes" id="UP001207930">
    <property type="component" value="Unassembled WGS sequence"/>
</dbReference>
<keyword evidence="2" id="KW-0413">Isomerase</keyword>
<keyword evidence="3" id="KW-1185">Reference proteome</keyword>
<name>A0ABT3FM00_9BACT</name>
<dbReference type="EMBL" id="JAPDDS010000003">
    <property type="protein sequence ID" value="MCW1884604.1"/>
    <property type="molecule type" value="Genomic_DNA"/>
</dbReference>
<comment type="caution">
    <text evidence="2">The sequence shown here is derived from an EMBL/GenBank/DDBJ whole genome shotgun (WGS) entry which is preliminary data.</text>
</comment>
<reference evidence="2 3" key="1">
    <citation type="submission" date="2022-10" db="EMBL/GenBank/DDBJ databases">
        <title>Luteolibacter flavescens strain MCCC 1K03193, whole genome shotgun sequencing project.</title>
        <authorList>
            <person name="Zhao G."/>
            <person name="Shen L."/>
        </authorList>
    </citation>
    <scope>NUCLEOTIDE SEQUENCE [LARGE SCALE GENOMIC DNA]</scope>
    <source>
        <strain evidence="2 3">MCCC 1K03193</strain>
    </source>
</reference>
<evidence type="ECO:0000313" key="2">
    <source>
        <dbReference type="EMBL" id="MCW1884604.1"/>
    </source>
</evidence>
<dbReference type="InterPro" id="IPR036237">
    <property type="entry name" value="Xyl_isomerase-like_sf"/>
</dbReference>
<dbReference type="PANTHER" id="PTHR12110">
    <property type="entry name" value="HYDROXYPYRUVATE ISOMERASE"/>
    <property type="match status" value="1"/>
</dbReference>